<comment type="caution">
    <text evidence="1">The sequence shown here is derived from an EMBL/GenBank/DDBJ whole genome shotgun (WGS) entry which is preliminary data.</text>
</comment>
<proteinExistence type="predicted"/>
<sequence length="718" mass="79861">MDDEDEQVEGEKISSKEIQDEQGWKTIHARNKKNREPDEDINPDRQVDAKSADEVAYQRRALRNIKRMNTTPKKPHLPKEDIKTIIRPRDGFNTARYSVAQIGDCILRATGLKPEEVVKDSIRINERQNIIVVSAPTLESAEKYSALKELRIGDKTYEVSAYMTAPEDTSKGIIRGIPDYDTPEDIERSLANERNPGILHAKRMGRTNLAIIVFRGTFKTPYLVKKRQWERKLQDEETLRERQRSENANRDADGAGIKKDDYPALDDGRQHRSRSRSRSGAHSRSRSREQCDGSKPSQAKGQAKGQGSKPRASSEPRTRRRSASRPGNRPLETKEAEAESGHPRPLQVSWADAVSGGRSRIEAAPPNATTEANKELAQIKQMLLQLSKDNAKLREDINVLKEENARLRNGVKDSKGVAQIANDTEEIFEGEDEVPVPTKRRAIEVDSDCSERIRYRRESKTKRLQEELELRMEEDKKGLEKKMDDMIGQITKLMQQQFATIQQQIQEQLGSMQARVGELEAKLSVAVSLPMRASQASSCGPIKTAGKPYSRPAILGRGRDSGCRHTNHRSLIGARSAVSSSTDGSTAFAPWRPRQWRQLLLELRAASTLGCDRGSKWLPLLVPGTVIVQLAGNLLGNALLLLALVGLSRVVRVVRVLPSVDGDSFGYLGLEGLLVGAAERTPQLCQEAANAPVVFVLFHGGHRTPLSCANCVKASEGG</sequence>
<accession>A0ACB8DWN8</accession>
<protein>
    <submittedName>
        <fullName evidence="1">Uncharacterized protein</fullName>
    </submittedName>
</protein>
<gene>
    <name evidence="1" type="ORF">HPB49_007882</name>
</gene>
<name>A0ACB8DWN8_DERSI</name>
<evidence type="ECO:0000313" key="1">
    <source>
        <dbReference type="EMBL" id="KAH7979032.1"/>
    </source>
</evidence>
<dbReference type="Proteomes" id="UP000821865">
    <property type="component" value="Chromosome 1"/>
</dbReference>
<evidence type="ECO:0000313" key="2">
    <source>
        <dbReference type="Proteomes" id="UP000821865"/>
    </source>
</evidence>
<keyword evidence="2" id="KW-1185">Reference proteome</keyword>
<organism evidence="1 2">
    <name type="scientific">Dermacentor silvarum</name>
    <name type="common">Tick</name>
    <dbReference type="NCBI Taxonomy" id="543639"/>
    <lineage>
        <taxon>Eukaryota</taxon>
        <taxon>Metazoa</taxon>
        <taxon>Ecdysozoa</taxon>
        <taxon>Arthropoda</taxon>
        <taxon>Chelicerata</taxon>
        <taxon>Arachnida</taxon>
        <taxon>Acari</taxon>
        <taxon>Parasitiformes</taxon>
        <taxon>Ixodida</taxon>
        <taxon>Ixodoidea</taxon>
        <taxon>Ixodidae</taxon>
        <taxon>Rhipicephalinae</taxon>
        <taxon>Dermacentor</taxon>
    </lineage>
</organism>
<reference evidence="1" key="1">
    <citation type="submission" date="2020-05" db="EMBL/GenBank/DDBJ databases">
        <title>Large-scale comparative analyses of tick genomes elucidate their genetic diversity and vector capacities.</title>
        <authorList>
            <person name="Jia N."/>
            <person name="Wang J."/>
            <person name="Shi W."/>
            <person name="Du L."/>
            <person name="Sun Y."/>
            <person name="Zhan W."/>
            <person name="Jiang J."/>
            <person name="Wang Q."/>
            <person name="Zhang B."/>
            <person name="Ji P."/>
            <person name="Sakyi L.B."/>
            <person name="Cui X."/>
            <person name="Yuan T."/>
            <person name="Jiang B."/>
            <person name="Yang W."/>
            <person name="Lam T.T.-Y."/>
            <person name="Chang Q."/>
            <person name="Ding S."/>
            <person name="Wang X."/>
            <person name="Zhu J."/>
            <person name="Ruan X."/>
            <person name="Zhao L."/>
            <person name="Wei J."/>
            <person name="Que T."/>
            <person name="Du C."/>
            <person name="Cheng J."/>
            <person name="Dai P."/>
            <person name="Han X."/>
            <person name="Huang E."/>
            <person name="Gao Y."/>
            <person name="Liu J."/>
            <person name="Shao H."/>
            <person name="Ye R."/>
            <person name="Li L."/>
            <person name="Wei W."/>
            <person name="Wang X."/>
            <person name="Wang C."/>
            <person name="Yang T."/>
            <person name="Huo Q."/>
            <person name="Li W."/>
            <person name="Guo W."/>
            <person name="Chen H."/>
            <person name="Zhou L."/>
            <person name="Ni X."/>
            <person name="Tian J."/>
            <person name="Zhou Y."/>
            <person name="Sheng Y."/>
            <person name="Liu T."/>
            <person name="Pan Y."/>
            <person name="Xia L."/>
            <person name="Li J."/>
            <person name="Zhao F."/>
            <person name="Cao W."/>
        </authorList>
    </citation>
    <scope>NUCLEOTIDE SEQUENCE</scope>
    <source>
        <strain evidence="1">Dsil-2018</strain>
    </source>
</reference>
<dbReference type="EMBL" id="CM023470">
    <property type="protein sequence ID" value="KAH7979032.1"/>
    <property type="molecule type" value="Genomic_DNA"/>
</dbReference>